<evidence type="ECO:0000313" key="3">
    <source>
        <dbReference type="Proteomes" id="UP000014680"/>
    </source>
</evidence>
<organism evidence="2 3">
    <name type="scientific">Entamoeba invadens IP1</name>
    <dbReference type="NCBI Taxonomy" id="370355"/>
    <lineage>
        <taxon>Eukaryota</taxon>
        <taxon>Amoebozoa</taxon>
        <taxon>Evosea</taxon>
        <taxon>Archamoebae</taxon>
        <taxon>Mastigamoebida</taxon>
        <taxon>Entamoebidae</taxon>
        <taxon>Entamoeba</taxon>
    </lineage>
</organism>
<dbReference type="GeneID" id="14885623"/>
<dbReference type="KEGG" id="eiv:EIN_092180"/>
<sequence length="307" mass="35105">MKRDNYYAKYIDALYEDKLNHPEDLVFVLPHQLEVVRNKNVVVEVMIVNYTENDYAVEVVCGPLDVHVVGVVSTSTETTNVSFLVKGDNANKVKETEQLNVVVNLTSLEDGEVMNRYIKTVVVDKEKETEQQEQILPQYNQQQMVAVRQEDAGNNKTFCEVQIEFEGEEVLNKRQPLKVTVNNRDKRNFLLSAHEGGEFTVEFPSEPITSGLSGTLDGCYITLKNNKSSERNCIVSFTDFNTQKPVCQTIVRFSTHSQKQKIDAKKHYDVDYNDFFTKPLQHNEEAPLHKEETESSLVSLDLNDDDD</sequence>
<evidence type="ECO:0000256" key="1">
    <source>
        <dbReference type="SAM" id="MobiDB-lite"/>
    </source>
</evidence>
<proteinExistence type="predicted"/>
<evidence type="ECO:0000313" key="2">
    <source>
        <dbReference type="EMBL" id="ELP86653.1"/>
    </source>
</evidence>
<dbReference type="EMBL" id="KB206946">
    <property type="protein sequence ID" value="ELP86653.1"/>
    <property type="molecule type" value="Genomic_DNA"/>
</dbReference>
<reference evidence="2 3" key="1">
    <citation type="submission" date="2012-10" db="EMBL/GenBank/DDBJ databases">
        <authorList>
            <person name="Zafar N."/>
            <person name="Inman J."/>
            <person name="Hall N."/>
            <person name="Lorenzi H."/>
            <person name="Caler E."/>
        </authorList>
    </citation>
    <scope>NUCLEOTIDE SEQUENCE [LARGE SCALE GENOMIC DNA]</scope>
    <source>
        <strain evidence="2 3">IP1</strain>
    </source>
</reference>
<accession>A0A0A1TYU6</accession>
<dbReference type="RefSeq" id="XP_004185999.1">
    <property type="nucleotide sequence ID" value="XM_004185951.1"/>
</dbReference>
<gene>
    <name evidence="2" type="ORF">EIN_092180</name>
</gene>
<name>A0A0A1TYU6_ENTIV</name>
<dbReference type="Proteomes" id="UP000014680">
    <property type="component" value="Unassembled WGS sequence"/>
</dbReference>
<feature type="region of interest" description="Disordered" evidence="1">
    <location>
        <begin position="282"/>
        <end position="307"/>
    </location>
</feature>
<keyword evidence="3" id="KW-1185">Reference proteome</keyword>
<protein>
    <submittedName>
        <fullName evidence="2">Uncharacterized protein</fullName>
    </submittedName>
</protein>
<feature type="compositionally biased region" description="Basic and acidic residues" evidence="1">
    <location>
        <begin position="282"/>
        <end position="293"/>
    </location>
</feature>
<dbReference type="VEuPathDB" id="AmoebaDB:EIN_092180"/>
<dbReference type="AlphaFoldDB" id="A0A0A1TYU6"/>